<evidence type="ECO:0000256" key="8">
    <source>
        <dbReference type="SAM" id="MobiDB-lite"/>
    </source>
</evidence>
<feature type="transmembrane region" description="Helical" evidence="9">
    <location>
        <begin position="369"/>
        <end position="394"/>
    </location>
</feature>
<comment type="caution">
    <text evidence="11">The sequence shown here is derived from an EMBL/GenBank/DDBJ whole genome shotgun (WGS) entry which is preliminary data.</text>
</comment>
<dbReference type="InterPro" id="IPR050360">
    <property type="entry name" value="MFS_Sugar_Transporters"/>
</dbReference>
<reference evidence="11 12" key="1">
    <citation type="submission" date="2017-03" db="EMBL/GenBank/DDBJ databases">
        <title>Genomes of endolithic fungi from Antarctica.</title>
        <authorList>
            <person name="Coleine C."/>
            <person name="Masonjones S."/>
            <person name="Stajich J.E."/>
        </authorList>
    </citation>
    <scope>NUCLEOTIDE SEQUENCE [LARGE SCALE GENOMIC DNA]</scope>
    <source>
        <strain evidence="11 12">CCFEE 6315</strain>
    </source>
</reference>
<keyword evidence="12" id="KW-1185">Reference proteome</keyword>
<feature type="transmembrane region" description="Helical" evidence="9">
    <location>
        <begin position="152"/>
        <end position="174"/>
    </location>
</feature>
<keyword evidence="5 9" id="KW-1133">Transmembrane helix</keyword>
<keyword evidence="3 7" id="KW-0813">Transport</keyword>
<dbReference type="NCBIfam" id="TIGR00879">
    <property type="entry name" value="SP"/>
    <property type="match status" value="1"/>
</dbReference>
<dbReference type="GO" id="GO:0005351">
    <property type="term" value="F:carbohydrate:proton symporter activity"/>
    <property type="evidence" value="ECO:0007669"/>
    <property type="project" value="TreeGrafter"/>
</dbReference>
<evidence type="ECO:0000256" key="4">
    <source>
        <dbReference type="ARBA" id="ARBA00022692"/>
    </source>
</evidence>
<feature type="domain" description="Major facilitator superfamily (MFS) profile" evidence="10">
    <location>
        <begin position="16"/>
        <end position="460"/>
    </location>
</feature>
<feature type="compositionally biased region" description="Low complexity" evidence="8">
    <location>
        <begin position="527"/>
        <end position="546"/>
    </location>
</feature>
<evidence type="ECO:0000256" key="2">
    <source>
        <dbReference type="ARBA" id="ARBA00010992"/>
    </source>
</evidence>
<feature type="transmembrane region" description="Helical" evidence="9">
    <location>
        <begin position="64"/>
        <end position="84"/>
    </location>
</feature>
<name>A0A4U0U4I7_9PEZI</name>
<feature type="transmembrane region" description="Helical" evidence="9">
    <location>
        <begin position="342"/>
        <end position="363"/>
    </location>
</feature>
<proteinExistence type="inferred from homology"/>
<evidence type="ECO:0000256" key="9">
    <source>
        <dbReference type="SAM" id="Phobius"/>
    </source>
</evidence>
<dbReference type="PANTHER" id="PTHR48022">
    <property type="entry name" value="PLASTIDIC GLUCOSE TRANSPORTER 4"/>
    <property type="match status" value="1"/>
</dbReference>
<feature type="transmembrane region" description="Helical" evidence="9">
    <location>
        <begin position="12"/>
        <end position="29"/>
    </location>
</feature>
<dbReference type="PRINTS" id="PR00171">
    <property type="entry name" value="SUGRTRNSPORT"/>
</dbReference>
<dbReference type="Gene3D" id="1.20.1250.20">
    <property type="entry name" value="MFS general substrate transporter like domains"/>
    <property type="match status" value="1"/>
</dbReference>
<dbReference type="PROSITE" id="PS50850">
    <property type="entry name" value="MFS"/>
    <property type="match status" value="1"/>
</dbReference>
<comment type="subcellular location">
    <subcellularLocation>
        <location evidence="1">Membrane</location>
        <topology evidence="1">Multi-pass membrane protein</topology>
    </subcellularLocation>
</comment>
<evidence type="ECO:0000256" key="1">
    <source>
        <dbReference type="ARBA" id="ARBA00004141"/>
    </source>
</evidence>
<feature type="transmembrane region" description="Helical" evidence="9">
    <location>
        <begin position="186"/>
        <end position="207"/>
    </location>
</feature>
<feature type="transmembrane region" description="Helical" evidence="9">
    <location>
        <begin position="439"/>
        <end position="456"/>
    </location>
</feature>
<feature type="compositionally biased region" description="Gly residues" evidence="8">
    <location>
        <begin position="561"/>
        <end position="577"/>
    </location>
</feature>
<keyword evidence="4 9" id="KW-0812">Transmembrane</keyword>
<sequence length="624" mass="67546">MARSGGLRGAKLGTGIGFVAGSCFFLFGYDQGDLAGLLTIPAFRSQFPQIDTIGNPDSLHTATIQGITVAAWNIGCFLSAMLTIFYGDVIGRKKTIFVGLTFLMFGEIIQASSYSFGQLIAGRVIAGFGNGFNTATVPAWQAECTKAHRRGTMLMLSAGACIAAGLSLSYWIAFGLAWAEGTSASWRAPIAIQLIFLLITMAVLFFMPESPRWLILTGREDAALDVLSALNDQDRNGHETRQEFLQIKDAVIEMAKGATGDVFSMGDYRHLHRVILAYVAQVMQQMSGINLVTQYLALMLIQQWGYTRWVAMLIAACAGTEFFLASFVAVIGIDRFWGRRSLMIFGASGMTLCMVLLTIFKFLNTQPTLIAGTVFIFVYLTFFAIGWQGTAWLYQVEIIPLRIRGPANALSTSANWLLNFVVVLIAPVAFHTIGYKTYIIFACTNFVALPLVYFLYPETGYRSLEEVDVIFHAASLGPNPWLNVRKIAANEPLWYGKDGEESFNYEDSAWHARHVRFSDEIKESDGGSHSLSGSHTLQGSGSSGWSPSGGAGKTKTLGATSGSGSGTGTGTGSGSGSDEGTFAAEPENEKPYDPELEAAPAPVISRMGHDRASRDRGTRSAGRV</sequence>
<feature type="transmembrane region" description="Helical" evidence="9">
    <location>
        <begin position="309"/>
        <end position="330"/>
    </location>
</feature>
<evidence type="ECO:0000256" key="6">
    <source>
        <dbReference type="ARBA" id="ARBA00023136"/>
    </source>
</evidence>
<comment type="similarity">
    <text evidence="2 7">Belongs to the major facilitator superfamily. Sugar transporter (TC 2.A.1.1) family.</text>
</comment>
<dbReference type="PANTHER" id="PTHR48022:SF68">
    <property type="entry name" value="MAJOR FACILITATOR SUPERFAMILY (MFS) PROFILE DOMAIN-CONTAINING PROTEIN-RELATED"/>
    <property type="match status" value="1"/>
</dbReference>
<evidence type="ECO:0000259" key="10">
    <source>
        <dbReference type="PROSITE" id="PS50850"/>
    </source>
</evidence>
<protein>
    <recommendedName>
        <fullName evidence="10">Major facilitator superfamily (MFS) profile domain-containing protein</fullName>
    </recommendedName>
</protein>
<dbReference type="InterPro" id="IPR003663">
    <property type="entry name" value="Sugar/inositol_transpt"/>
</dbReference>
<feature type="compositionally biased region" description="Basic and acidic residues" evidence="8">
    <location>
        <begin position="607"/>
        <end position="618"/>
    </location>
</feature>
<dbReference type="OrthoDB" id="6612291at2759"/>
<dbReference type="Pfam" id="PF00083">
    <property type="entry name" value="Sugar_tr"/>
    <property type="match status" value="1"/>
</dbReference>
<evidence type="ECO:0000313" key="12">
    <source>
        <dbReference type="Proteomes" id="UP000308549"/>
    </source>
</evidence>
<dbReference type="InterPro" id="IPR005828">
    <property type="entry name" value="MFS_sugar_transport-like"/>
</dbReference>
<evidence type="ECO:0000256" key="7">
    <source>
        <dbReference type="RuleBase" id="RU003346"/>
    </source>
</evidence>
<feature type="region of interest" description="Disordered" evidence="8">
    <location>
        <begin position="521"/>
        <end position="624"/>
    </location>
</feature>
<dbReference type="SUPFAM" id="SSF103473">
    <property type="entry name" value="MFS general substrate transporter"/>
    <property type="match status" value="1"/>
</dbReference>
<evidence type="ECO:0000256" key="3">
    <source>
        <dbReference type="ARBA" id="ARBA00022448"/>
    </source>
</evidence>
<gene>
    <name evidence="11" type="ORF">B0A50_02732</name>
</gene>
<dbReference type="Proteomes" id="UP000308549">
    <property type="component" value="Unassembled WGS sequence"/>
</dbReference>
<dbReference type="InterPro" id="IPR020846">
    <property type="entry name" value="MFS_dom"/>
</dbReference>
<evidence type="ECO:0000256" key="5">
    <source>
        <dbReference type="ARBA" id="ARBA00022989"/>
    </source>
</evidence>
<accession>A0A4U0U4I7</accession>
<dbReference type="PROSITE" id="PS51257">
    <property type="entry name" value="PROKAR_LIPOPROTEIN"/>
    <property type="match status" value="1"/>
</dbReference>
<dbReference type="GO" id="GO:0016020">
    <property type="term" value="C:membrane"/>
    <property type="evidence" value="ECO:0007669"/>
    <property type="project" value="UniProtKB-SubCell"/>
</dbReference>
<dbReference type="EMBL" id="NAJL01000012">
    <property type="protein sequence ID" value="TKA30013.1"/>
    <property type="molecule type" value="Genomic_DNA"/>
</dbReference>
<keyword evidence="6 9" id="KW-0472">Membrane</keyword>
<feature type="transmembrane region" description="Helical" evidence="9">
    <location>
        <begin position="414"/>
        <end position="433"/>
    </location>
</feature>
<dbReference type="AlphaFoldDB" id="A0A4U0U4I7"/>
<dbReference type="InterPro" id="IPR036259">
    <property type="entry name" value="MFS_trans_sf"/>
</dbReference>
<organism evidence="11 12">
    <name type="scientific">Salinomyces thailandicus</name>
    <dbReference type="NCBI Taxonomy" id="706561"/>
    <lineage>
        <taxon>Eukaryota</taxon>
        <taxon>Fungi</taxon>
        <taxon>Dikarya</taxon>
        <taxon>Ascomycota</taxon>
        <taxon>Pezizomycotina</taxon>
        <taxon>Dothideomycetes</taxon>
        <taxon>Dothideomycetidae</taxon>
        <taxon>Mycosphaerellales</taxon>
        <taxon>Teratosphaeriaceae</taxon>
        <taxon>Salinomyces</taxon>
    </lineage>
</organism>
<evidence type="ECO:0000313" key="11">
    <source>
        <dbReference type="EMBL" id="TKA30013.1"/>
    </source>
</evidence>